<feature type="transmembrane region" description="Helical" evidence="8">
    <location>
        <begin position="155"/>
        <end position="176"/>
    </location>
</feature>
<evidence type="ECO:0000256" key="5">
    <source>
        <dbReference type="ARBA" id="ARBA00023136"/>
    </source>
</evidence>
<evidence type="ECO:0000256" key="8">
    <source>
        <dbReference type="SAM" id="Phobius"/>
    </source>
</evidence>
<keyword evidence="6" id="KW-0520">NAD</keyword>
<keyword evidence="4 8" id="KW-1133">Transmembrane helix</keyword>
<dbReference type="PANTHER" id="PTHR11432">
    <property type="entry name" value="NADH DEHYDROGENASE SUBUNIT 1"/>
    <property type="match status" value="1"/>
</dbReference>
<dbReference type="GO" id="GO:0005743">
    <property type="term" value="C:mitochondrial inner membrane"/>
    <property type="evidence" value="ECO:0007669"/>
    <property type="project" value="UniProtKB-SubCell"/>
</dbReference>
<dbReference type="InterPro" id="IPR001694">
    <property type="entry name" value="NADH_UbQ_OxRdtase_su1/FPO"/>
</dbReference>
<comment type="catalytic activity">
    <reaction evidence="7">
        <text>a ubiquinone + NADH + 5 H(+)(in) = a ubiquinol + NAD(+) + 4 H(+)(out)</text>
        <dbReference type="Rhea" id="RHEA:29091"/>
        <dbReference type="Rhea" id="RHEA-COMP:9565"/>
        <dbReference type="Rhea" id="RHEA-COMP:9566"/>
        <dbReference type="ChEBI" id="CHEBI:15378"/>
        <dbReference type="ChEBI" id="CHEBI:16389"/>
        <dbReference type="ChEBI" id="CHEBI:17976"/>
        <dbReference type="ChEBI" id="CHEBI:57540"/>
        <dbReference type="ChEBI" id="CHEBI:57945"/>
        <dbReference type="EC" id="7.1.1.2"/>
    </reaction>
</comment>
<evidence type="ECO:0000313" key="9">
    <source>
        <dbReference type="EMBL" id="AEL89285.1"/>
    </source>
</evidence>
<evidence type="ECO:0000256" key="6">
    <source>
        <dbReference type="RuleBase" id="RU000471"/>
    </source>
</evidence>
<dbReference type="GeneID" id="11123014"/>
<dbReference type="AlphaFoldDB" id="G1FLE3"/>
<feature type="transmembrane region" description="Helical" evidence="8">
    <location>
        <begin position="251"/>
        <end position="276"/>
    </location>
</feature>
<keyword evidence="5 8" id="KW-0472">Membrane</keyword>
<evidence type="ECO:0000256" key="2">
    <source>
        <dbReference type="ARBA" id="ARBA00010535"/>
    </source>
</evidence>
<evidence type="ECO:0000256" key="1">
    <source>
        <dbReference type="ARBA" id="ARBA00004141"/>
    </source>
</evidence>
<dbReference type="GO" id="GO:0009060">
    <property type="term" value="P:aerobic respiration"/>
    <property type="evidence" value="ECO:0007669"/>
    <property type="project" value="TreeGrafter"/>
</dbReference>
<dbReference type="InterPro" id="IPR018086">
    <property type="entry name" value="NADH_UbQ_OxRdtase_su1_CS"/>
</dbReference>
<name>G1FLE3_ICHMU</name>
<evidence type="ECO:0000256" key="3">
    <source>
        <dbReference type="ARBA" id="ARBA00022692"/>
    </source>
</evidence>
<sequence>MDYFFYIYISNLQYYLNIIMLIYNIICMLLITLVIASITLIERKVLSLIQRRVGPQFVGYRGRLQYIADALKLFIKGVITPEGSNKFWFVAMPSIAGAICYTFWINSIWGPSVSIFEIEYNLVYASLMSIMFGYCIILTGYFSKSKYAFLASIRCAILLLNIEIFLGLLIINLVFISESFCFTVFVSYQEFIWFIILFFGISGLIFITFLLETNRSPFDLAEAESELVTGYTVEYGGFYFALYYLGEYFHLFFFSMIISVLLLGGWELPNIIYYYILNDFEFYLPLYYDIFLRFIYIYIYTI</sequence>
<dbReference type="Pfam" id="PF00146">
    <property type="entry name" value="NADHdh"/>
    <property type="match status" value="1"/>
</dbReference>
<accession>G1FLE3</accession>
<reference evidence="9" key="1">
    <citation type="submission" date="2011-07" db="EMBL/GenBank/DDBJ databases">
        <authorList>
            <person name="Coyne R."/>
            <person name="Brami D."/>
            <person name="Johnson J."/>
            <person name="Hostetler J."/>
            <person name="Hannick L."/>
            <person name="Clark T."/>
            <person name="Cassidy-Hanley D."/>
            <person name="Inman J."/>
        </authorList>
    </citation>
    <scope>NUCLEOTIDE SEQUENCE</scope>
    <source>
        <strain evidence="9">G5</strain>
    </source>
</reference>
<keyword evidence="7 9" id="KW-0496">Mitochondrion</keyword>
<dbReference type="GO" id="GO:0008137">
    <property type="term" value="F:NADH dehydrogenase (ubiquinone) activity"/>
    <property type="evidence" value="ECO:0007669"/>
    <property type="project" value="UniProtKB-EC"/>
</dbReference>
<evidence type="ECO:0000256" key="4">
    <source>
        <dbReference type="ARBA" id="ARBA00022989"/>
    </source>
</evidence>
<keyword evidence="3 6" id="KW-0812">Transmembrane</keyword>
<dbReference type="PANTHER" id="PTHR11432:SF3">
    <property type="entry name" value="NADH-UBIQUINONE OXIDOREDUCTASE CHAIN 1"/>
    <property type="match status" value="1"/>
</dbReference>
<keyword evidence="7" id="KW-0830">Ubiquinone</keyword>
<comment type="similarity">
    <text evidence="2 6">Belongs to the complex I subunit 1 family.</text>
</comment>
<dbReference type="EMBL" id="JN227086">
    <property type="protein sequence ID" value="AEL89285.1"/>
    <property type="molecule type" value="Genomic_DNA"/>
</dbReference>
<dbReference type="PROSITE" id="PS00668">
    <property type="entry name" value="COMPLEX1_ND1_2"/>
    <property type="match status" value="1"/>
</dbReference>
<dbReference type="RefSeq" id="YP_004841743.1">
    <property type="nucleotide sequence ID" value="NC_015981.1"/>
</dbReference>
<dbReference type="GO" id="GO:0003954">
    <property type="term" value="F:NADH dehydrogenase activity"/>
    <property type="evidence" value="ECO:0007669"/>
    <property type="project" value="TreeGrafter"/>
</dbReference>
<gene>
    <name evidence="9" type="ORF">IMG5_M206985</name>
</gene>
<feature type="transmembrane region" description="Helical" evidence="8">
    <location>
        <begin position="12"/>
        <end position="41"/>
    </location>
</feature>
<proteinExistence type="inferred from homology"/>
<feature type="transmembrane region" description="Helical" evidence="8">
    <location>
        <begin position="282"/>
        <end position="301"/>
    </location>
</feature>
<organism evidence="9">
    <name type="scientific">Ichthyophthirius multifiliis</name>
    <name type="common">White spot disease agent</name>
    <name type="synonym">Ich</name>
    <dbReference type="NCBI Taxonomy" id="5932"/>
    <lineage>
        <taxon>Eukaryota</taxon>
        <taxon>Sar</taxon>
        <taxon>Alveolata</taxon>
        <taxon>Ciliophora</taxon>
        <taxon>Intramacronucleata</taxon>
        <taxon>Oligohymenophorea</taxon>
        <taxon>Hymenostomatida</taxon>
        <taxon>Ophryoglenina</taxon>
        <taxon>Ichthyophthirius</taxon>
    </lineage>
</organism>
<dbReference type="EC" id="7.1.1.2" evidence="7"/>
<feature type="transmembrane region" description="Helical" evidence="8">
    <location>
        <begin position="122"/>
        <end position="143"/>
    </location>
</feature>
<comment type="subcellular location">
    <subcellularLocation>
        <location evidence="1">Membrane</location>
        <topology evidence="1">Multi-pass membrane protein</topology>
    </subcellularLocation>
    <subcellularLocation>
        <location evidence="6">Mitochondrion inner membrane</location>
        <topology evidence="6">Multi-pass membrane protein</topology>
    </subcellularLocation>
</comment>
<evidence type="ECO:0000256" key="7">
    <source>
        <dbReference type="RuleBase" id="RU000473"/>
    </source>
</evidence>
<feature type="transmembrane region" description="Helical" evidence="8">
    <location>
        <begin position="191"/>
        <end position="211"/>
    </location>
</feature>
<protein>
    <recommendedName>
        <fullName evidence="7">NADH-ubiquinone oxidoreductase chain 1</fullName>
        <ecNumber evidence="7">7.1.1.2</ecNumber>
    </recommendedName>
</protein>
<feature type="transmembrane region" description="Helical" evidence="8">
    <location>
        <begin position="87"/>
        <end position="110"/>
    </location>
</feature>
<dbReference type="PROSITE" id="PS00667">
    <property type="entry name" value="COMPLEX1_ND1_1"/>
    <property type="match status" value="1"/>
</dbReference>
<geneLocation type="mitochondrion" evidence="9"/>